<accession>A0ABP0EVC4</accession>
<dbReference type="Pfam" id="PF01926">
    <property type="entry name" value="MMR_HSR1"/>
    <property type="match status" value="1"/>
</dbReference>
<dbReference type="InterPro" id="IPR005225">
    <property type="entry name" value="Small_GTP-bd"/>
</dbReference>
<keyword evidence="6" id="KW-0963">Cytoplasm</keyword>
<dbReference type="PROSITE" id="PS51713">
    <property type="entry name" value="G_ERA"/>
    <property type="match status" value="1"/>
</dbReference>
<dbReference type="Gene3D" id="3.30.300.20">
    <property type="match status" value="1"/>
</dbReference>
<comment type="similarity">
    <text evidence="1 6 7 8">Belongs to the TRAFAC class TrmE-Era-EngA-EngB-Septin-like GTPase superfamily. Era GTPase family.</text>
</comment>
<dbReference type="NCBIfam" id="NF000908">
    <property type="entry name" value="PRK00089.1"/>
    <property type="match status" value="1"/>
</dbReference>
<dbReference type="NCBIfam" id="TIGR00231">
    <property type="entry name" value="small_GTP"/>
    <property type="match status" value="1"/>
</dbReference>
<feature type="domain" description="KH type-2" evidence="9">
    <location>
        <begin position="204"/>
        <end position="280"/>
    </location>
</feature>
<protein>
    <recommendedName>
        <fullName evidence="2 6">GTPase Era</fullName>
    </recommendedName>
</protein>
<keyword evidence="4 6" id="KW-0694">RNA-binding</keyword>
<evidence type="ECO:0000256" key="1">
    <source>
        <dbReference type="ARBA" id="ARBA00007921"/>
    </source>
</evidence>
<name>A0ABP0EVC4_9RICK</name>
<evidence type="ECO:0000256" key="7">
    <source>
        <dbReference type="PROSITE-ProRule" id="PRU01050"/>
    </source>
</evidence>
<evidence type="ECO:0000256" key="3">
    <source>
        <dbReference type="ARBA" id="ARBA00022741"/>
    </source>
</evidence>
<keyword evidence="6" id="KW-0472">Membrane</keyword>
<feature type="binding site" evidence="6">
    <location>
        <begin position="13"/>
        <end position="20"/>
    </location>
    <ligand>
        <name>GTP</name>
        <dbReference type="ChEBI" id="CHEBI:37565"/>
    </ligand>
</feature>
<comment type="caution">
    <text evidence="6">Lacks conserved residue(s) required for the propagation of feature annotation.</text>
</comment>
<feature type="domain" description="Era-type G" evidence="10">
    <location>
        <begin position="5"/>
        <end position="173"/>
    </location>
</feature>
<dbReference type="CDD" id="cd04163">
    <property type="entry name" value="Era"/>
    <property type="match status" value="1"/>
</dbReference>
<proteinExistence type="inferred from homology"/>
<dbReference type="InterPro" id="IPR030388">
    <property type="entry name" value="G_ERA_dom"/>
</dbReference>
<dbReference type="Pfam" id="PF07650">
    <property type="entry name" value="KH_2"/>
    <property type="match status" value="1"/>
</dbReference>
<dbReference type="InterPro" id="IPR004044">
    <property type="entry name" value="KH_dom_type_2"/>
</dbReference>
<dbReference type="InterPro" id="IPR027417">
    <property type="entry name" value="P-loop_NTPase"/>
</dbReference>
<keyword evidence="6" id="KW-0690">Ribosome biogenesis</keyword>
<feature type="region of interest" description="G3" evidence="7">
    <location>
        <begin position="60"/>
        <end position="63"/>
    </location>
</feature>
<organism evidence="11 12">
    <name type="scientific">Candidatus Xenohaliotis californiensis</name>
    <dbReference type="NCBI Taxonomy" id="84677"/>
    <lineage>
        <taxon>Bacteria</taxon>
        <taxon>Pseudomonadati</taxon>
        <taxon>Pseudomonadota</taxon>
        <taxon>Alphaproteobacteria</taxon>
        <taxon>Rickettsiales</taxon>
        <taxon>Anaplasmataceae</taxon>
        <taxon>Candidatus Xenohaliotis</taxon>
    </lineage>
</organism>
<feature type="region of interest" description="G5" evidence="7">
    <location>
        <begin position="152"/>
        <end position="154"/>
    </location>
</feature>
<dbReference type="Proteomes" id="UP001314181">
    <property type="component" value="Unassembled WGS sequence"/>
</dbReference>
<feature type="region of interest" description="G1" evidence="7">
    <location>
        <begin position="13"/>
        <end position="20"/>
    </location>
</feature>
<dbReference type="PANTHER" id="PTHR42698:SF1">
    <property type="entry name" value="GTPASE ERA, MITOCHONDRIAL"/>
    <property type="match status" value="1"/>
</dbReference>
<dbReference type="NCBIfam" id="TIGR00436">
    <property type="entry name" value="era"/>
    <property type="match status" value="1"/>
</dbReference>
<dbReference type="HAMAP" id="MF_00367">
    <property type="entry name" value="GTPase_Era"/>
    <property type="match status" value="1"/>
</dbReference>
<gene>
    <name evidence="6 11" type="primary">era</name>
    <name evidence="11" type="ORF">CAXC1_180038</name>
</gene>
<evidence type="ECO:0000313" key="12">
    <source>
        <dbReference type="Proteomes" id="UP001314181"/>
    </source>
</evidence>
<dbReference type="CDD" id="cd22534">
    <property type="entry name" value="KH-II_Era"/>
    <property type="match status" value="1"/>
</dbReference>
<dbReference type="EMBL" id="CAWVOK010000009">
    <property type="protein sequence ID" value="CAK8162530.1"/>
    <property type="molecule type" value="Genomic_DNA"/>
</dbReference>
<reference evidence="11 12" key="1">
    <citation type="submission" date="2024-01" db="EMBL/GenBank/DDBJ databases">
        <authorList>
            <person name="Kunselman E."/>
        </authorList>
    </citation>
    <scope>NUCLEOTIDE SEQUENCE [LARGE SCALE GENOMIC DNA]</scope>
    <source>
        <strain evidence="11">2 abalone samples</strain>
    </source>
</reference>
<sequence>MQDTKVCTVTLLGPTNAGKSTMLNWFVGERISVVTPKVQTTRQKIRAIYTKGDTQLIFIDAPGIFKTKKIIEKFMVNQAWDALLDGDIVLLVVDVKKGLDSNLRSTFQRLSSFADSRMILVLNKVDLVHKPKLLPIIAELSKLHSFEKVFMVSATKGDGMNGLLLYLESIATPSPWLYEPDSMTDVSSSFFATEVTRKHLLMALERELPYALNVEGEKWEESDSNVIIHQVIYVKSERHRKIVIGANGNMLKIVGVKARRELSYLLDKNVSLYLFVKVFPKWEVDFVNKNLLS</sequence>
<keyword evidence="6" id="KW-1003">Cell membrane</keyword>
<dbReference type="InterPro" id="IPR005662">
    <property type="entry name" value="GTPase_Era-like"/>
</dbReference>
<dbReference type="Gene3D" id="3.40.50.300">
    <property type="entry name" value="P-loop containing nucleotide triphosphate hydrolases"/>
    <property type="match status" value="1"/>
</dbReference>
<feature type="region of interest" description="G2" evidence="7">
    <location>
        <begin position="39"/>
        <end position="43"/>
    </location>
</feature>
<feature type="binding site" evidence="6">
    <location>
        <begin position="123"/>
        <end position="126"/>
    </location>
    <ligand>
        <name>GTP</name>
        <dbReference type="ChEBI" id="CHEBI:37565"/>
    </ligand>
</feature>
<evidence type="ECO:0000259" key="9">
    <source>
        <dbReference type="PROSITE" id="PS50823"/>
    </source>
</evidence>
<comment type="function">
    <text evidence="6">An essential GTPase that binds both GDP and GTP, with rapid nucleotide exchange. Plays a role in 16S rRNA processing and 30S ribosomal subunit biogenesis and possibly also in cell cycle regulation and energy metabolism.</text>
</comment>
<dbReference type="PROSITE" id="PS50823">
    <property type="entry name" value="KH_TYPE_2"/>
    <property type="match status" value="1"/>
</dbReference>
<evidence type="ECO:0000256" key="6">
    <source>
        <dbReference type="HAMAP-Rule" id="MF_00367"/>
    </source>
</evidence>
<keyword evidence="5 6" id="KW-0342">GTP-binding</keyword>
<feature type="region of interest" description="G4" evidence="7">
    <location>
        <begin position="123"/>
        <end position="126"/>
    </location>
</feature>
<comment type="caution">
    <text evidence="11">The sequence shown here is derived from an EMBL/GenBank/DDBJ whole genome shotgun (WGS) entry which is preliminary data.</text>
</comment>
<dbReference type="PANTHER" id="PTHR42698">
    <property type="entry name" value="GTPASE ERA"/>
    <property type="match status" value="1"/>
</dbReference>
<evidence type="ECO:0000256" key="5">
    <source>
        <dbReference type="ARBA" id="ARBA00023134"/>
    </source>
</evidence>
<evidence type="ECO:0000256" key="8">
    <source>
        <dbReference type="RuleBase" id="RU003761"/>
    </source>
</evidence>
<comment type="subcellular location">
    <subcellularLocation>
        <location evidence="6">Cytoplasm</location>
    </subcellularLocation>
    <subcellularLocation>
        <location evidence="6">Cell membrane</location>
        <topology evidence="6">Peripheral membrane protein</topology>
    </subcellularLocation>
</comment>
<dbReference type="InterPro" id="IPR015946">
    <property type="entry name" value="KH_dom-like_a/b"/>
</dbReference>
<comment type="subunit">
    <text evidence="6">Monomer.</text>
</comment>
<keyword evidence="12" id="KW-1185">Reference proteome</keyword>
<evidence type="ECO:0000256" key="2">
    <source>
        <dbReference type="ARBA" id="ARBA00020484"/>
    </source>
</evidence>
<evidence type="ECO:0000256" key="4">
    <source>
        <dbReference type="ARBA" id="ARBA00022884"/>
    </source>
</evidence>
<dbReference type="SUPFAM" id="SSF52540">
    <property type="entry name" value="P-loop containing nucleoside triphosphate hydrolases"/>
    <property type="match status" value="1"/>
</dbReference>
<keyword evidence="3 6" id="KW-0547">Nucleotide-binding</keyword>
<dbReference type="InterPro" id="IPR009019">
    <property type="entry name" value="KH_sf_prok-type"/>
</dbReference>
<keyword evidence="6" id="KW-0699">rRNA-binding</keyword>
<evidence type="ECO:0000259" key="10">
    <source>
        <dbReference type="PROSITE" id="PS51713"/>
    </source>
</evidence>
<dbReference type="InterPro" id="IPR006073">
    <property type="entry name" value="GTP-bd"/>
</dbReference>
<dbReference type="SUPFAM" id="SSF54814">
    <property type="entry name" value="Prokaryotic type KH domain (KH-domain type II)"/>
    <property type="match status" value="1"/>
</dbReference>
<evidence type="ECO:0000313" key="11">
    <source>
        <dbReference type="EMBL" id="CAK8162530.1"/>
    </source>
</evidence>